<gene>
    <name evidence="2" type="ORF">FRX31_025036</name>
</gene>
<sequence length="127" mass="14416">MMIYSSYVKRSSRKKKCIGWGQQEKVIENKLTRQQQKGMIHGQQQGSLTKVNAHTGQRVIPKVTMQRAKVPGEVGNRLEQRGIDVGLRTEQWREKPRMTSWSGQRGSNCGDMPSHGLKQQAEEPGVQ</sequence>
<accession>A0A7J6VM16</accession>
<feature type="region of interest" description="Disordered" evidence="1">
    <location>
        <begin position="35"/>
        <end position="58"/>
    </location>
</feature>
<name>A0A7J6VM16_THATH</name>
<dbReference type="Proteomes" id="UP000554482">
    <property type="component" value="Unassembled WGS sequence"/>
</dbReference>
<feature type="region of interest" description="Disordered" evidence="1">
    <location>
        <begin position="88"/>
        <end position="127"/>
    </location>
</feature>
<evidence type="ECO:0000313" key="3">
    <source>
        <dbReference type="Proteomes" id="UP000554482"/>
    </source>
</evidence>
<proteinExistence type="predicted"/>
<dbReference type="AlphaFoldDB" id="A0A7J6VM16"/>
<protein>
    <submittedName>
        <fullName evidence="2">Uncharacterized protein</fullName>
    </submittedName>
</protein>
<comment type="caution">
    <text evidence="2">The sequence shown here is derived from an EMBL/GenBank/DDBJ whole genome shotgun (WGS) entry which is preliminary data.</text>
</comment>
<evidence type="ECO:0000313" key="2">
    <source>
        <dbReference type="EMBL" id="KAF5185382.1"/>
    </source>
</evidence>
<evidence type="ECO:0000256" key="1">
    <source>
        <dbReference type="SAM" id="MobiDB-lite"/>
    </source>
</evidence>
<dbReference type="EMBL" id="JABWDY010030768">
    <property type="protein sequence ID" value="KAF5185382.1"/>
    <property type="molecule type" value="Genomic_DNA"/>
</dbReference>
<organism evidence="2 3">
    <name type="scientific">Thalictrum thalictroides</name>
    <name type="common">Rue-anemone</name>
    <name type="synonym">Anemone thalictroides</name>
    <dbReference type="NCBI Taxonomy" id="46969"/>
    <lineage>
        <taxon>Eukaryota</taxon>
        <taxon>Viridiplantae</taxon>
        <taxon>Streptophyta</taxon>
        <taxon>Embryophyta</taxon>
        <taxon>Tracheophyta</taxon>
        <taxon>Spermatophyta</taxon>
        <taxon>Magnoliopsida</taxon>
        <taxon>Ranunculales</taxon>
        <taxon>Ranunculaceae</taxon>
        <taxon>Thalictroideae</taxon>
        <taxon>Thalictrum</taxon>
    </lineage>
</organism>
<keyword evidence="3" id="KW-1185">Reference proteome</keyword>
<reference evidence="2 3" key="1">
    <citation type="submission" date="2020-06" db="EMBL/GenBank/DDBJ databases">
        <title>Transcriptomic and genomic resources for Thalictrum thalictroides and T. hernandezii: Facilitating candidate gene discovery in an emerging model plant lineage.</title>
        <authorList>
            <person name="Arias T."/>
            <person name="Riano-Pachon D.M."/>
            <person name="Di Stilio V.S."/>
        </authorList>
    </citation>
    <scope>NUCLEOTIDE SEQUENCE [LARGE SCALE GENOMIC DNA]</scope>
    <source>
        <strain evidence="3">cv. WT478/WT964</strain>
        <tissue evidence="2">Leaves</tissue>
    </source>
</reference>
<feature type="compositionally biased region" description="Low complexity" evidence="1">
    <location>
        <begin position="35"/>
        <end position="46"/>
    </location>
</feature>